<gene>
    <name evidence="8" type="ORF">GCM10007907_07060</name>
</gene>
<dbReference type="PANTHER" id="PTHR30288:SF0">
    <property type="entry name" value="FLAGELLAR HOOK-ASSOCIATED PROTEIN 2"/>
    <property type="match status" value="1"/>
</dbReference>
<proteinExistence type="inferred from homology"/>
<evidence type="ECO:0000256" key="1">
    <source>
        <dbReference type="ARBA" id="ARBA00004365"/>
    </source>
</evidence>
<dbReference type="InterPro" id="IPR003481">
    <property type="entry name" value="FliD_N"/>
</dbReference>
<comment type="caution">
    <text evidence="8">The sequence shown here is derived from an EMBL/GenBank/DDBJ whole genome shotgun (WGS) entry which is preliminary data.</text>
</comment>
<keyword evidence="9" id="KW-1185">Reference proteome</keyword>
<dbReference type="Proteomes" id="UP001156706">
    <property type="component" value="Unassembled WGS sequence"/>
</dbReference>
<feature type="domain" description="Flagellar hook-associated protein 2 N-terminal" evidence="7">
    <location>
        <begin position="47"/>
        <end position="107"/>
    </location>
</feature>
<evidence type="ECO:0000259" key="7">
    <source>
        <dbReference type="Pfam" id="PF02465"/>
    </source>
</evidence>
<evidence type="ECO:0000256" key="5">
    <source>
        <dbReference type="ARBA" id="ARBA00033074"/>
    </source>
</evidence>
<dbReference type="RefSeq" id="WP_284195059.1">
    <property type="nucleotide sequence ID" value="NZ_BSOG01000001.1"/>
</dbReference>
<evidence type="ECO:0000256" key="2">
    <source>
        <dbReference type="ARBA" id="ARBA00009764"/>
    </source>
</evidence>
<organism evidence="8 9">
    <name type="scientific">Chitinimonas prasina</name>
    <dbReference type="NCBI Taxonomy" id="1434937"/>
    <lineage>
        <taxon>Bacteria</taxon>
        <taxon>Pseudomonadati</taxon>
        <taxon>Pseudomonadota</taxon>
        <taxon>Betaproteobacteria</taxon>
        <taxon>Neisseriales</taxon>
        <taxon>Chitinibacteraceae</taxon>
        <taxon>Chitinimonas</taxon>
    </lineage>
</organism>
<comment type="subcellular location">
    <subcellularLocation>
        <location evidence="1">Bacterial flagellum</location>
    </subcellularLocation>
</comment>
<reference evidence="9" key="1">
    <citation type="journal article" date="2019" name="Int. J. Syst. Evol. Microbiol.">
        <title>The Global Catalogue of Microorganisms (GCM) 10K type strain sequencing project: providing services to taxonomists for standard genome sequencing and annotation.</title>
        <authorList>
            <consortium name="The Broad Institute Genomics Platform"/>
            <consortium name="The Broad Institute Genome Sequencing Center for Infectious Disease"/>
            <person name="Wu L."/>
            <person name="Ma J."/>
        </authorList>
    </citation>
    <scope>NUCLEOTIDE SEQUENCE [LARGE SCALE GENOMIC DNA]</scope>
    <source>
        <strain evidence="9">NBRC 110044</strain>
    </source>
</reference>
<comment type="similarity">
    <text evidence="2">Belongs to the FliD family.</text>
</comment>
<evidence type="ECO:0000256" key="6">
    <source>
        <dbReference type="ARBA" id="ARBA00033192"/>
    </source>
</evidence>
<sequence length="448" mass="44280">MQLSLVDAVLSNRLSQAGLQALPTAGAGGTASSGDVYAPDPSKLVELSGYGQLLSAASRFNDTLAAGAGSFSGTRDANSTSSSVATASYDASAAAAAYSLNVTELAKGRSVASAYFASSSEGVVSVGSFTIQTGTVDGVGAFTADSSEAKTVTVTDGSLAGLATAINQSGAGVTAAVENDAYGYRLKITGNQIGAGNSFQLQTNTSDPFVNYTANFNILNFAQTQAATNASYTVNGGSVQTSTTNNVPVGTGINATLKAVGTTTLATVDATTLAQNLTSAYNALQGSIKQATGTGGAVNTNAGTANQLATDLRSQVTATYVNAPSSLTSLSQLGFSLSNGDATSPLALNTTTLQAALNSDTSGTLSLLAQAVSALKGTSAGYTDAANTNPANGLLAQQLSLLDSIKTGITTANPGLSGLSSNVVDNLVRREIGAGAAALGLSGISIYA</sequence>
<dbReference type="Pfam" id="PF02465">
    <property type="entry name" value="FliD_N"/>
    <property type="match status" value="1"/>
</dbReference>
<name>A0ABQ5YAE2_9NEIS</name>
<evidence type="ECO:0000256" key="3">
    <source>
        <dbReference type="ARBA" id="ARBA00011255"/>
    </source>
</evidence>
<dbReference type="EMBL" id="BSOG01000001">
    <property type="protein sequence ID" value="GLR11916.1"/>
    <property type="molecule type" value="Genomic_DNA"/>
</dbReference>
<accession>A0ABQ5YAE2</accession>
<dbReference type="InterPro" id="IPR040026">
    <property type="entry name" value="FliD"/>
</dbReference>
<evidence type="ECO:0000256" key="4">
    <source>
        <dbReference type="ARBA" id="ARBA00023143"/>
    </source>
</evidence>
<evidence type="ECO:0000313" key="9">
    <source>
        <dbReference type="Proteomes" id="UP001156706"/>
    </source>
</evidence>
<protein>
    <recommendedName>
        <fullName evidence="6">Filament cap protein</fullName>
    </recommendedName>
    <alternativeName>
        <fullName evidence="5">Flagellar cap protein</fullName>
    </alternativeName>
</protein>
<evidence type="ECO:0000313" key="8">
    <source>
        <dbReference type="EMBL" id="GLR11916.1"/>
    </source>
</evidence>
<comment type="subunit">
    <text evidence="3">Homopentamer.</text>
</comment>
<keyword evidence="4" id="KW-0975">Bacterial flagellum</keyword>
<dbReference type="PANTHER" id="PTHR30288">
    <property type="entry name" value="FLAGELLAR CAP/ASSEMBLY PROTEIN FLID"/>
    <property type="match status" value="1"/>
</dbReference>